<dbReference type="AlphaFoldDB" id="A0A6A0A9S5"/>
<dbReference type="EMBL" id="BLLF01004380">
    <property type="protein sequence ID" value="GFH29490.1"/>
    <property type="molecule type" value="Genomic_DNA"/>
</dbReference>
<feature type="non-terminal residue" evidence="2">
    <location>
        <position position="138"/>
    </location>
</feature>
<dbReference type="EMBL" id="BLLF01004274">
    <property type="protein sequence ID" value="GFH29287.1"/>
    <property type="molecule type" value="Genomic_DNA"/>
</dbReference>
<protein>
    <submittedName>
        <fullName evidence="2">Uncharacterized protein</fullName>
    </submittedName>
</protein>
<gene>
    <name evidence="1" type="ORF">HaLaN_27923</name>
    <name evidence="2" type="ORF">HaLaN_28160</name>
</gene>
<keyword evidence="3" id="KW-1185">Reference proteome</keyword>
<evidence type="ECO:0000313" key="1">
    <source>
        <dbReference type="EMBL" id="GFH29287.1"/>
    </source>
</evidence>
<evidence type="ECO:0000313" key="3">
    <source>
        <dbReference type="Proteomes" id="UP000485058"/>
    </source>
</evidence>
<reference evidence="2 3" key="1">
    <citation type="submission" date="2020-02" db="EMBL/GenBank/DDBJ databases">
        <title>Draft genome sequence of Haematococcus lacustris strain NIES-144.</title>
        <authorList>
            <person name="Morimoto D."/>
            <person name="Nakagawa S."/>
            <person name="Yoshida T."/>
            <person name="Sawayama S."/>
        </authorList>
    </citation>
    <scope>NUCLEOTIDE SEQUENCE [LARGE SCALE GENOMIC DNA]</scope>
    <source>
        <strain evidence="2 3">NIES-144</strain>
    </source>
</reference>
<organism evidence="2 3">
    <name type="scientific">Haematococcus lacustris</name>
    <name type="common">Green alga</name>
    <name type="synonym">Haematococcus pluvialis</name>
    <dbReference type="NCBI Taxonomy" id="44745"/>
    <lineage>
        <taxon>Eukaryota</taxon>
        <taxon>Viridiplantae</taxon>
        <taxon>Chlorophyta</taxon>
        <taxon>core chlorophytes</taxon>
        <taxon>Chlorophyceae</taxon>
        <taxon>CS clade</taxon>
        <taxon>Chlamydomonadales</taxon>
        <taxon>Haematococcaceae</taxon>
        <taxon>Haematococcus</taxon>
    </lineage>
</organism>
<dbReference type="Proteomes" id="UP000485058">
    <property type="component" value="Unassembled WGS sequence"/>
</dbReference>
<sequence length="138" mass="15411">MELNEALGAKALLDRTCGLAQSQLSSTQQELVHRVNELTEKNSYLSSVLEAKEASIQSLHQLLRAKQAMAEASEADSQQLRKLRSRVLELETQGIEQAKQIERDVARDQAQGMALQQAEAQLRAVAQERAVLQEQFQL</sequence>
<accession>A0A6A0A9S5</accession>
<comment type="caution">
    <text evidence="2">The sequence shown here is derived from an EMBL/GenBank/DDBJ whole genome shotgun (WGS) entry which is preliminary data.</text>
</comment>
<proteinExistence type="predicted"/>
<name>A0A6A0A9S5_HAELA</name>
<feature type="non-terminal residue" evidence="2">
    <location>
        <position position="1"/>
    </location>
</feature>
<evidence type="ECO:0000313" key="2">
    <source>
        <dbReference type="EMBL" id="GFH29490.1"/>
    </source>
</evidence>